<name>A0A0F9NZM6_9ZZZZ</name>
<dbReference type="EMBL" id="LAZR01002843">
    <property type="protein sequence ID" value="KKN24955.1"/>
    <property type="molecule type" value="Genomic_DNA"/>
</dbReference>
<accession>A0A0F9NZM6</accession>
<sequence length="131" mass="15159">MKILVSISMSFLFLLQGVAMDVDLCGQIEKVSTFISHYQDHKAYDGDSFFDFVVEDYFNGDGTKEGHHDGPEKNNFPDHTHQQCCHPVVFVTSTNAITIKSIKFHRNTKFNYHTFHFHSRFLESLFQPPRA</sequence>
<dbReference type="AlphaFoldDB" id="A0A0F9NZM6"/>
<comment type="caution">
    <text evidence="1">The sequence shown here is derived from an EMBL/GenBank/DDBJ whole genome shotgun (WGS) entry which is preliminary data.</text>
</comment>
<reference evidence="1" key="1">
    <citation type="journal article" date="2015" name="Nature">
        <title>Complex archaea that bridge the gap between prokaryotes and eukaryotes.</title>
        <authorList>
            <person name="Spang A."/>
            <person name="Saw J.H."/>
            <person name="Jorgensen S.L."/>
            <person name="Zaremba-Niedzwiedzka K."/>
            <person name="Martijn J."/>
            <person name="Lind A.E."/>
            <person name="van Eijk R."/>
            <person name="Schleper C."/>
            <person name="Guy L."/>
            <person name="Ettema T.J."/>
        </authorList>
    </citation>
    <scope>NUCLEOTIDE SEQUENCE</scope>
</reference>
<proteinExistence type="predicted"/>
<protein>
    <submittedName>
        <fullName evidence="1">Uncharacterized protein</fullName>
    </submittedName>
</protein>
<organism evidence="1">
    <name type="scientific">marine sediment metagenome</name>
    <dbReference type="NCBI Taxonomy" id="412755"/>
    <lineage>
        <taxon>unclassified sequences</taxon>
        <taxon>metagenomes</taxon>
        <taxon>ecological metagenomes</taxon>
    </lineage>
</organism>
<evidence type="ECO:0000313" key="1">
    <source>
        <dbReference type="EMBL" id="KKN24955.1"/>
    </source>
</evidence>
<gene>
    <name evidence="1" type="ORF">LCGC14_0889750</name>
</gene>